<reference evidence="1 2" key="1">
    <citation type="submission" date="2019-03" db="EMBL/GenBank/DDBJ databases">
        <title>First draft genome of Liparis tanakae, snailfish: a comprehensive survey of snailfish specific genes.</title>
        <authorList>
            <person name="Kim W."/>
            <person name="Song I."/>
            <person name="Jeong J.-H."/>
            <person name="Kim D."/>
            <person name="Kim S."/>
            <person name="Ryu S."/>
            <person name="Song J.Y."/>
            <person name="Lee S.K."/>
        </authorList>
    </citation>
    <scope>NUCLEOTIDE SEQUENCE [LARGE SCALE GENOMIC DNA]</scope>
    <source>
        <tissue evidence="1">Muscle</tissue>
    </source>
</reference>
<keyword evidence="1" id="KW-0401">Integrin</keyword>
<dbReference type="GO" id="GO:0007229">
    <property type="term" value="P:integrin-mediated signaling pathway"/>
    <property type="evidence" value="ECO:0007669"/>
    <property type="project" value="UniProtKB-KW"/>
</dbReference>
<name>A0A4Z2E007_9TELE</name>
<evidence type="ECO:0000313" key="1">
    <source>
        <dbReference type="EMBL" id="TNN22048.1"/>
    </source>
</evidence>
<dbReference type="EMBL" id="SRLO01024476">
    <property type="protein sequence ID" value="TNN22048.1"/>
    <property type="molecule type" value="Genomic_DNA"/>
</dbReference>
<sequence>MGVLPSGTSSNLSWCNLPSDLLHWNNLRTLCRVLRFKYIFKTVSPLLCLLKPTLEVNHHAGKSLDSFCKWQKNIQHRSSSGNAIPDTGIAHHDTAVLITR</sequence>
<dbReference type="Proteomes" id="UP000314294">
    <property type="component" value="Unassembled WGS sequence"/>
</dbReference>
<gene>
    <name evidence="1" type="primary">Adamts10_0</name>
    <name evidence="1" type="ORF">EYF80_067840</name>
</gene>
<dbReference type="InterPro" id="IPR024079">
    <property type="entry name" value="MetalloPept_cat_dom_sf"/>
</dbReference>
<dbReference type="Gene3D" id="3.40.390.10">
    <property type="entry name" value="Collagenase (Catalytic Domain)"/>
    <property type="match status" value="1"/>
</dbReference>
<organism evidence="1 2">
    <name type="scientific">Liparis tanakae</name>
    <name type="common">Tanaka's snailfish</name>
    <dbReference type="NCBI Taxonomy" id="230148"/>
    <lineage>
        <taxon>Eukaryota</taxon>
        <taxon>Metazoa</taxon>
        <taxon>Chordata</taxon>
        <taxon>Craniata</taxon>
        <taxon>Vertebrata</taxon>
        <taxon>Euteleostomi</taxon>
        <taxon>Actinopterygii</taxon>
        <taxon>Neopterygii</taxon>
        <taxon>Teleostei</taxon>
        <taxon>Neoteleostei</taxon>
        <taxon>Acanthomorphata</taxon>
        <taxon>Eupercaria</taxon>
        <taxon>Perciformes</taxon>
        <taxon>Cottioidei</taxon>
        <taxon>Cottales</taxon>
        <taxon>Liparidae</taxon>
        <taxon>Liparis</taxon>
    </lineage>
</organism>
<accession>A0A4Z2E007</accession>
<dbReference type="OrthoDB" id="10035764at2759"/>
<proteinExistence type="predicted"/>
<dbReference type="AlphaFoldDB" id="A0A4Z2E007"/>
<protein>
    <submittedName>
        <fullName evidence="1">A disintegrin and metalloproteinase with thrombospondin motifs 10</fullName>
    </submittedName>
</protein>
<dbReference type="GO" id="GO:0008237">
    <property type="term" value="F:metallopeptidase activity"/>
    <property type="evidence" value="ECO:0007669"/>
    <property type="project" value="InterPro"/>
</dbReference>
<keyword evidence="2" id="KW-1185">Reference proteome</keyword>
<comment type="caution">
    <text evidence="1">The sequence shown here is derived from an EMBL/GenBank/DDBJ whole genome shotgun (WGS) entry which is preliminary data.</text>
</comment>
<evidence type="ECO:0000313" key="2">
    <source>
        <dbReference type="Proteomes" id="UP000314294"/>
    </source>
</evidence>